<dbReference type="eggNOG" id="ENOG502TKAU">
    <property type="taxonomic scope" value="Eukaryota"/>
</dbReference>
<evidence type="ECO:0000313" key="2">
    <source>
        <dbReference type="WBParaSite" id="Csp11.Scaffold539.g3345.t1"/>
    </source>
</evidence>
<dbReference type="AlphaFoldDB" id="A0A1I7T853"/>
<keyword evidence="1" id="KW-1185">Reference proteome</keyword>
<proteinExistence type="predicted"/>
<accession>A0A1I7T853</accession>
<evidence type="ECO:0000313" key="1">
    <source>
        <dbReference type="Proteomes" id="UP000095282"/>
    </source>
</evidence>
<dbReference type="Proteomes" id="UP000095282">
    <property type="component" value="Unplaced"/>
</dbReference>
<name>A0A1I7T853_9PELO</name>
<protein>
    <submittedName>
        <fullName evidence="2">Uncharacterized protein</fullName>
    </submittedName>
</protein>
<organism evidence="1 2">
    <name type="scientific">Caenorhabditis tropicalis</name>
    <dbReference type="NCBI Taxonomy" id="1561998"/>
    <lineage>
        <taxon>Eukaryota</taxon>
        <taxon>Metazoa</taxon>
        <taxon>Ecdysozoa</taxon>
        <taxon>Nematoda</taxon>
        <taxon>Chromadorea</taxon>
        <taxon>Rhabditida</taxon>
        <taxon>Rhabditina</taxon>
        <taxon>Rhabditomorpha</taxon>
        <taxon>Rhabditoidea</taxon>
        <taxon>Rhabditidae</taxon>
        <taxon>Peloderinae</taxon>
        <taxon>Caenorhabditis</taxon>
    </lineage>
</organism>
<dbReference type="WBParaSite" id="Csp11.Scaffold539.g3345.t1">
    <property type="protein sequence ID" value="Csp11.Scaffold539.g3345.t1"/>
    <property type="gene ID" value="Csp11.Scaffold539.g3345"/>
</dbReference>
<reference evidence="2" key="1">
    <citation type="submission" date="2016-11" db="UniProtKB">
        <authorList>
            <consortium name="WormBaseParasite"/>
        </authorList>
    </citation>
    <scope>IDENTIFICATION</scope>
</reference>
<sequence>MNPSFNPLNYGTTNFAEYSNSFAYEKSFNRKRFHNNQSQPEIVNDPMLKFKSSHLFNETRQQMNLNALYDKRSQGNWNADVSRYQEFETSLFAHARSQRSSVPSECGTSYSSDGFRYDSREWSPFQRDLSPNLPVGTTLTSTGLPSANNHKTQLRMSVRLAPKYARQLKVIAKYHPETLTRFGVSILKTSENDIINLDAPFSLGNEETMETRNESDQIAPEVQVPDSLMKSFRGFQQPRKEYSTTMENNNVMQLGKSMEPTSEFFDMPLREYLDLKHRKSTGVPDLEKKQLSQEEIETFLLPPIKRQTEMKTDPIMKQSSEVSDDAAMKISQVVNDVVDNMMAVPPDQFYQNYFKKFCKTRKPKTRQLAPLKASQTVSQVSVMSPPGQKTKIIHLQNEKGEVIRATLFPAKAHLPKISKSSLQRMPLGKFLQLTDSVTMGEAFIKPTTIKHSSIRSNLPSARGDQNQKTNKFWKKNRGEELTAQQINLLNDEVVQRQKDEQIEYKKKKLLQFEMQQEAAFMSQFTDNVM</sequence>